<dbReference type="InterPro" id="IPR014807">
    <property type="entry name" value="Coa1"/>
</dbReference>
<proteinExistence type="predicted"/>
<dbReference type="AlphaFoldDB" id="A0A3N4MJB0"/>
<evidence type="ECO:0000313" key="2">
    <source>
        <dbReference type="EMBL" id="RPB28525.1"/>
    </source>
</evidence>
<protein>
    <submittedName>
        <fullName evidence="2">Cytochrome oxidase complex assembly protein</fullName>
    </submittedName>
</protein>
<feature type="non-terminal residue" evidence="2">
    <location>
        <position position="1"/>
    </location>
</feature>
<accession>A0A3N4MJB0</accession>
<feature type="non-terminal residue" evidence="2">
    <location>
        <position position="154"/>
    </location>
</feature>
<dbReference type="OrthoDB" id="2100652at2759"/>
<dbReference type="EMBL" id="ML121529">
    <property type="protein sequence ID" value="RPB28525.1"/>
    <property type="molecule type" value="Genomic_DNA"/>
</dbReference>
<dbReference type="GO" id="GO:0033617">
    <property type="term" value="P:mitochondrial respiratory chain complex IV assembly"/>
    <property type="evidence" value="ECO:0007669"/>
    <property type="project" value="InterPro"/>
</dbReference>
<gene>
    <name evidence="2" type="ORF">L211DRAFT_751208</name>
</gene>
<dbReference type="Pfam" id="PF08695">
    <property type="entry name" value="Coa1"/>
    <property type="match status" value="1"/>
</dbReference>
<dbReference type="PANTHER" id="PTHR28523:SF1">
    <property type="entry name" value="CYTOCHROME C OXIDASE ASSEMBLY FACTOR 1"/>
    <property type="match status" value="1"/>
</dbReference>
<organism evidence="2 3">
    <name type="scientific">Terfezia boudieri ATCC MYA-4762</name>
    <dbReference type="NCBI Taxonomy" id="1051890"/>
    <lineage>
        <taxon>Eukaryota</taxon>
        <taxon>Fungi</taxon>
        <taxon>Dikarya</taxon>
        <taxon>Ascomycota</taxon>
        <taxon>Pezizomycotina</taxon>
        <taxon>Pezizomycetes</taxon>
        <taxon>Pezizales</taxon>
        <taxon>Pezizaceae</taxon>
        <taxon>Terfezia</taxon>
    </lineage>
</organism>
<keyword evidence="1" id="KW-0472">Membrane</keyword>
<dbReference type="STRING" id="1051890.A0A3N4MJB0"/>
<dbReference type="PANTHER" id="PTHR28523">
    <property type="entry name" value="CYTOCHROME C OXIDASE ASSEMBLY FACTOR 1"/>
    <property type="match status" value="1"/>
</dbReference>
<keyword evidence="1" id="KW-1133">Transmembrane helix</keyword>
<dbReference type="InterPro" id="IPR042432">
    <property type="entry name" value="Coa1_fungi"/>
</dbReference>
<keyword evidence="3" id="KW-1185">Reference proteome</keyword>
<keyword evidence="1" id="KW-0812">Transmembrane</keyword>
<name>A0A3N4MJB0_9PEZI</name>
<dbReference type="InParanoid" id="A0A3N4MJB0"/>
<sequence length="154" mass="17567">QLIPRRTLIAAPKAGQGPLLERRSDRALPDLRTSRRTLYLTLPLFLITLGASTLLIFNYQKTNSSVTTSTLFALRSHPVARELLGDEIQFSSRLPWIKGELDQFHGKIDIEYGVKGTKGEGAMRFRSTRKSRLGLFETEKWELWLRDGRVVDLL</sequence>
<dbReference type="FunCoup" id="A0A3N4MJB0">
    <property type="interactions" value="31"/>
</dbReference>
<reference evidence="2 3" key="1">
    <citation type="journal article" date="2018" name="Nat. Ecol. Evol.">
        <title>Pezizomycetes genomes reveal the molecular basis of ectomycorrhizal truffle lifestyle.</title>
        <authorList>
            <person name="Murat C."/>
            <person name="Payen T."/>
            <person name="Noel B."/>
            <person name="Kuo A."/>
            <person name="Morin E."/>
            <person name="Chen J."/>
            <person name="Kohler A."/>
            <person name="Krizsan K."/>
            <person name="Balestrini R."/>
            <person name="Da Silva C."/>
            <person name="Montanini B."/>
            <person name="Hainaut M."/>
            <person name="Levati E."/>
            <person name="Barry K.W."/>
            <person name="Belfiori B."/>
            <person name="Cichocki N."/>
            <person name="Clum A."/>
            <person name="Dockter R.B."/>
            <person name="Fauchery L."/>
            <person name="Guy J."/>
            <person name="Iotti M."/>
            <person name="Le Tacon F."/>
            <person name="Lindquist E.A."/>
            <person name="Lipzen A."/>
            <person name="Malagnac F."/>
            <person name="Mello A."/>
            <person name="Molinier V."/>
            <person name="Miyauchi S."/>
            <person name="Poulain J."/>
            <person name="Riccioni C."/>
            <person name="Rubini A."/>
            <person name="Sitrit Y."/>
            <person name="Splivallo R."/>
            <person name="Traeger S."/>
            <person name="Wang M."/>
            <person name="Zifcakova L."/>
            <person name="Wipf D."/>
            <person name="Zambonelli A."/>
            <person name="Paolocci F."/>
            <person name="Nowrousian M."/>
            <person name="Ottonello S."/>
            <person name="Baldrian P."/>
            <person name="Spatafora J.W."/>
            <person name="Henrissat B."/>
            <person name="Nagy L.G."/>
            <person name="Aury J.M."/>
            <person name="Wincker P."/>
            <person name="Grigoriev I.V."/>
            <person name="Bonfante P."/>
            <person name="Martin F.M."/>
        </authorList>
    </citation>
    <scope>NUCLEOTIDE SEQUENCE [LARGE SCALE GENOMIC DNA]</scope>
    <source>
        <strain evidence="2 3">ATCC MYA-4762</strain>
    </source>
</reference>
<evidence type="ECO:0000313" key="3">
    <source>
        <dbReference type="Proteomes" id="UP000267821"/>
    </source>
</evidence>
<feature type="transmembrane region" description="Helical" evidence="1">
    <location>
        <begin position="38"/>
        <end position="59"/>
    </location>
</feature>
<dbReference type="Proteomes" id="UP000267821">
    <property type="component" value="Unassembled WGS sequence"/>
</dbReference>
<evidence type="ECO:0000256" key="1">
    <source>
        <dbReference type="SAM" id="Phobius"/>
    </source>
</evidence>
<dbReference type="GO" id="GO:0005743">
    <property type="term" value="C:mitochondrial inner membrane"/>
    <property type="evidence" value="ECO:0007669"/>
    <property type="project" value="TreeGrafter"/>
</dbReference>